<dbReference type="RefSeq" id="WP_301190738.1">
    <property type="nucleotide sequence ID" value="NZ_JAPDPJ010000025.1"/>
</dbReference>
<keyword evidence="1" id="KW-0004">4Fe-4S</keyword>
<evidence type="ECO:0000256" key="5">
    <source>
        <dbReference type="ARBA" id="ARBA00022785"/>
    </source>
</evidence>
<evidence type="ECO:0000313" key="11">
    <source>
        <dbReference type="Proteomes" id="UP001209229"/>
    </source>
</evidence>
<protein>
    <submittedName>
        <fullName evidence="10">tRNA epoxyqueuosine(34) reductase QueG</fullName>
        <ecNumber evidence="10">1.17.99.6</ecNumber>
    </submittedName>
</protein>
<keyword evidence="5" id="KW-0671">Queuosine biosynthesis</keyword>
<dbReference type="InterPro" id="IPR017900">
    <property type="entry name" value="4Fe4S_Fe_S_CS"/>
</dbReference>
<dbReference type="GO" id="GO:0046872">
    <property type="term" value="F:metal ion binding"/>
    <property type="evidence" value="ECO:0007669"/>
    <property type="project" value="UniProtKB-KW"/>
</dbReference>
<organism evidence="10 11">
    <name type="scientific">Plebeiibacterium sediminum</name>
    <dbReference type="NCBI Taxonomy" id="2992112"/>
    <lineage>
        <taxon>Bacteria</taxon>
        <taxon>Pseudomonadati</taxon>
        <taxon>Bacteroidota</taxon>
        <taxon>Bacteroidia</taxon>
        <taxon>Marinilabiliales</taxon>
        <taxon>Marinilabiliaceae</taxon>
        <taxon>Plebeiibacterium</taxon>
    </lineage>
</organism>
<dbReference type="InterPro" id="IPR004453">
    <property type="entry name" value="QueG"/>
</dbReference>
<dbReference type="Pfam" id="PF08331">
    <property type="entry name" value="QueG_DUF1730"/>
    <property type="match status" value="1"/>
</dbReference>
<dbReference type="GO" id="GO:0052693">
    <property type="term" value="F:epoxyqueuosine reductase activity"/>
    <property type="evidence" value="ECO:0007669"/>
    <property type="project" value="UniProtKB-EC"/>
</dbReference>
<evidence type="ECO:0000256" key="7">
    <source>
        <dbReference type="ARBA" id="ARBA00023004"/>
    </source>
</evidence>
<evidence type="ECO:0000256" key="6">
    <source>
        <dbReference type="ARBA" id="ARBA00023002"/>
    </source>
</evidence>
<keyword evidence="8" id="KW-0411">Iron-sulfur</keyword>
<dbReference type="SUPFAM" id="SSF54862">
    <property type="entry name" value="4Fe-4S ferredoxins"/>
    <property type="match status" value="1"/>
</dbReference>
<evidence type="ECO:0000259" key="9">
    <source>
        <dbReference type="PROSITE" id="PS51379"/>
    </source>
</evidence>
<dbReference type="EMBL" id="JAPDPJ010000025">
    <property type="protein sequence ID" value="MCW3787173.1"/>
    <property type="molecule type" value="Genomic_DNA"/>
</dbReference>
<keyword evidence="4" id="KW-0479">Metal-binding</keyword>
<dbReference type="GO" id="GO:0008616">
    <property type="term" value="P:tRNA queuosine(34) biosynthetic process"/>
    <property type="evidence" value="ECO:0007669"/>
    <property type="project" value="UniProtKB-KW"/>
</dbReference>
<evidence type="ECO:0000313" key="10">
    <source>
        <dbReference type="EMBL" id="MCW3787173.1"/>
    </source>
</evidence>
<dbReference type="EC" id="1.17.99.6" evidence="10"/>
<dbReference type="PANTHER" id="PTHR30002:SF4">
    <property type="entry name" value="EPOXYQUEUOSINE REDUCTASE"/>
    <property type="match status" value="1"/>
</dbReference>
<accession>A0AAE3SGD1</accession>
<evidence type="ECO:0000256" key="1">
    <source>
        <dbReference type="ARBA" id="ARBA00022485"/>
    </source>
</evidence>
<reference evidence="10" key="1">
    <citation type="submission" date="2022-10" db="EMBL/GenBank/DDBJ databases">
        <authorList>
            <person name="Yu W.X."/>
        </authorList>
    </citation>
    <scope>NUCLEOTIDE SEQUENCE</scope>
    <source>
        <strain evidence="10">AAT</strain>
    </source>
</reference>
<dbReference type="Gene3D" id="3.30.70.20">
    <property type="match status" value="1"/>
</dbReference>
<keyword evidence="3" id="KW-0819">tRNA processing</keyword>
<gene>
    <name evidence="10" type="primary">queG</name>
    <name evidence="10" type="ORF">OM075_11880</name>
</gene>
<evidence type="ECO:0000256" key="8">
    <source>
        <dbReference type="ARBA" id="ARBA00023014"/>
    </source>
</evidence>
<evidence type="ECO:0000256" key="4">
    <source>
        <dbReference type="ARBA" id="ARBA00022723"/>
    </source>
</evidence>
<keyword evidence="11" id="KW-1185">Reference proteome</keyword>
<sequence>MDLVQTGYTELIKEKAKSLGFDDCGITRATELDDDKVYLKKWLDNKMHGEMHYMENHFEKRIDASLLVEGAKSVIVLLKNYFPKDAQTKGAPVISRYAYGEDYHFVLKDKMQELFDFIKTEIYPSLEGRCFVDSAPILERAYAVNAGLGWIGKHSNLIHKRLGSYVFISELVVNLELDYGEKIKEACGGCTRCVDACPTGAIISPKVIDSNKCISYLTIENKGEIPEVYKGKMDNRMYGCDICQEACPWTWKSRPHKEERFMPNPEVLKMTKSEWSELTQERFSTLFKKSPVKRAKFSGLRRNIDFLE</sequence>
<dbReference type="GO" id="GO:0051539">
    <property type="term" value="F:4 iron, 4 sulfur cluster binding"/>
    <property type="evidence" value="ECO:0007669"/>
    <property type="project" value="UniProtKB-KW"/>
</dbReference>
<feature type="domain" description="4Fe-4S ferredoxin-type" evidence="9">
    <location>
        <begin position="178"/>
        <end position="207"/>
    </location>
</feature>
<comment type="caution">
    <text evidence="10">The sequence shown here is derived from an EMBL/GenBank/DDBJ whole genome shotgun (WGS) entry which is preliminary data.</text>
</comment>
<name>A0AAE3SGD1_9BACT</name>
<evidence type="ECO:0000256" key="2">
    <source>
        <dbReference type="ARBA" id="ARBA00022490"/>
    </source>
</evidence>
<keyword evidence="7" id="KW-0408">Iron</keyword>
<keyword evidence="2" id="KW-0963">Cytoplasm</keyword>
<dbReference type="Pfam" id="PF13484">
    <property type="entry name" value="Fer4_16"/>
    <property type="match status" value="1"/>
</dbReference>
<keyword evidence="6 10" id="KW-0560">Oxidoreductase</keyword>
<dbReference type="PROSITE" id="PS51379">
    <property type="entry name" value="4FE4S_FER_2"/>
    <property type="match status" value="1"/>
</dbReference>
<dbReference type="InterPro" id="IPR013542">
    <property type="entry name" value="QueG_DUF1730"/>
</dbReference>
<dbReference type="NCBIfam" id="TIGR00276">
    <property type="entry name" value="tRNA epoxyqueuosine(34) reductase QueG"/>
    <property type="match status" value="1"/>
</dbReference>
<dbReference type="AlphaFoldDB" id="A0AAE3SGD1"/>
<dbReference type="PROSITE" id="PS00198">
    <property type="entry name" value="4FE4S_FER_1"/>
    <property type="match status" value="1"/>
</dbReference>
<dbReference type="PANTHER" id="PTHR30002">
    <property type="entry name" value="EPOXYQUEUOSINE REDUCTASE"/>
    <property type="match status" value="1"/>
</dbReference>
<proteinExistence type="predicted"/>
<dbReference type="InterPro" id="IPR017896">
    <property type="entry name" value="4Fe4S_Fe-S-bd"/>
</dbReference>
<dbReference type="Proteomes" id="UP001209229">
    <property type="component" value="Unassembled WGS sequence"/>
</dbReference>
<evidence type="ECO:0000256" key="3">
    <source>
        <dbReference type="ARBA" id="ARBA00022694"/>
    </source>
</evidence>